<feature type="transmembrane region" description="Helical" evidence="7">
    <location>
        <begin position="541"/>
        <end position="560"/>
    </location>
</feature>
<dbReference type="InterPro" id="IPR001958">
    <property type="entry name" value="Tet-R_TetA/multi-R_MdtG-like"/>
</dbReference>
<comment type="subcellular location">
    <subcellularLocation>
        <location evidence="1">Membrane</location>
        <topology evidence="1">Multi-pass membrane protein</topology>
    </subcellularLocation>
</comment>
<dbReference type="Proteomes" id="UP000268162">
    <property type="component" value="Unassembled WGS sequence"/>
</dbReference>
<feature type="transmembrane region" description="Helical" evidence="7">
    <location>
        <begin position="331"/>
        <end position="351"/>
    </location>
</feature>
<dbReference type="GO" id="GO:0022857">
    <property type="term" value="F:transmembrane transporter activity"/>
    <property type="evidence" value="ECO:0007669"/>
    <property type="project" value="InterPro"/>
</dbReference>
<evidence type="ECO:0000313" key="10">
    <source>
        <dbReference type="Proteomes" id="UP000268162"/>
    </source>
</evidence>
<organism evidence="9 10">
    <name type="scientific">Dimargaris cristalligena</name>
    <dbReference type="NCBI Taxonomy" id="215637"/>
    <lineage>
        <taxon>Eukaryota</taxon>
        <taxon>Fungi</taxon>
        <taxon>Fungi incertae sedis</taxon>
        <taxon>Zoopagomycota</taxon>
        <taxon>Kickxellomycotina</taxon>
        <taxon>Dimargaritomycetes</taxon>
        <taxon>Dimargaritales</taxon>
        <taxon>Dimargaritaceae</taxon>
        <taxon>Dimargaris</taxon>
    </lineage>
</organism>
<keyword evidence="3 7" id="KW-0812">Transmembrane</keyword>
<dbReference type="InterPro" id="IPR011701">
    <property type="entry name" value="MFS"/>
</dbReference>
<feature type="domain" description="Major facilitator superfamily (MFS) profile" evidence="8">
    <location>
        <begin position="13"/>
        <end position="565"/>
    </location>
</feature>
<accession>A0A4P9ZX25</accession>
<keyword evidence="5 7" id="KW-0472">Membrane</keyword>
<feature type="transmembrane region" description="Helical" evidence="7">
    <location>
        <begin position="85"/>
        <end position="111"/>
    </location>
</feature>
<dbReference type="CDD" id="cd17330">
    <property type="entry name" value="MFS_SLC46_TetA_like"/>
    <property type="match status" value="1"/>
</dbReference>
<evidence type="ECO:0000256" key="3">
    <source>
        <dbReference type="ARBA" id="ARBA00022692"/>
    </source>
</evidence>
<evidence type="ECO:0000256" key="2">
    <source>
        <dbReference type="ARBA" id="ARBA00022448"/>
    </source>
</evidence>
<keyword evidence="10" id="KW-1185">Reference proteome</keyword>
<reference evidence="10" key="1">
    <citation type="journal article" date="2018" name="Nat. Microbiol.">
        <title>Leveraging single-cell genomics to expand the fungal tree of life.</title>
        <authorList>
            <person name="Ahrendt S.R."/>
            <person name="Quandt C.A."/>
            <person name="Ciobanu D."/>
            <person name="Clum A."/>
            <person name="Salamov A."/>
            <person name="Andreopoulos B."/>
            <person name="Cheng J.F."/>
            <person name="Woyke T."/>
            <person name="Pelin A."/>
            <person name="Henrissat B."/>
            <person name="Reynolds N.K."/>
            <person name="Benny G.L."/>
            <person name="Smith M.E."/>
            <person name="James T.Y."/>
            <person name="Grigoriev I.V."/>
        </authorList>
    </citation>
    <scope>NUCLEOTIDE SEQUENCE [LARGE SCALE GENOMIC DNA]</scope>
    <source>
        <strain evidence="10">RSA 468</strain>
    </source>
</reference>
<dbReference type="AlphaFoldDB" id="A0A4P9ZX25"/>
<feature type="transmembrane region" description="Helical" evidence="7">
    <location>
        <begin position="371"/>
        <end position="390"/>
    </location>
</feature>
<evidence type="ECO:0000256" key="5">
    <source>
        <dbReference type="ARBA" id="ARBA00023136"/>
    </source>
</evidence>
<feature type="transmembrane region" description="Helical" evidence="7">
    <location>
        <begin position="51"/>
        <end position="73"/>
    </location>
</feature>
<keyword evidence="4 7" id="KW-1133">Transmembrane helix</keyword>
<evidence type="ECO:0000259" key="8">
    <source>
        <dbReference type="PROSITE" id="PS50850"/>
    </source>
</evidence>
<keyword evidence="2" id="KW-0813">Transport</keyword>
<dbReference type="PANTHER" id="PTHR23504">
    <property type="entry name" value="MAJOR FACILITATOR SUPERFAMILY DOMAIN-CONTAINING PROTEIN 10"/>
    <property type="match status" value="1"/>
</dbReference>
<dbReference type="Gene3D" id="1.20.1250.20">
    <property type="entry name" value="MFS general substrate transporter like domains"/>
    <property type="match status" value="1"/>
</dbReference>
<name>A0A4P9ZX25_9FUNG</name>
<feature type="transmembrane region" description="Helical" evidence="7">
    <location>
        <begin position="458"/>
        <end position="476"/>
    </location>
</feature>
<feature type="compositionally biased region" description="Polar residues" evidence="6">
    <location>
        <begin position="230"/>
        <end position="249"/>
    </location>
</feature>
<feature type="region of interest" description="Disordered" evidence="6">
    <location>
        <begin position="230"/>
        <end position="259"/>
    </location>
</feature>
<gene>
    <name evidence="9" type="ORF">BJ085DRAFT_35989</name>
</gene>
<dbReference type="InterPro" id="IPR036259">
    <property type="entry name" value="MFS_trans_sf"/>
</dbReference>
<dbReference type="Pfam" id="PF07690">
    <property type="entry name" value="MFS_1"/>
    <property type="match status" value="1"/>
</dbReference>
<feature type="transmembrane region" description="Helical" evidence="7">
    <location>
        <begin position="402"/>
        <end position="423"/>
    </location>
</feature>
<evidence type="ECO:0000256" key="7">
    <source>
        <dbReference type="SAM" id="Phobius"/>
    </source>
</evidence>
<dbReference type="InterPro" id="IPR020846">
    <property type="entry name" value="MFS_dom"/>
</dbReference>
<dbReference type="SUPFAM" id="SSF103473">
    <property type="entry name" value="MFS general substrate transporter"/>
    <property type="match status" value="1"/>
</dbReference>
<dbReference type="EMBL" id="ML002390">
    <property type="protein sequence ID" value="RKP38235.1"/>
    <property type="molecule type" value="Genomic_DNA"/>
</dbReference>
<dbReference type="PANTHER" id="PTHR23504:SF15">
    <property type="entry name" value="MAJOR FACILITATOR SUPERFAMILY (MFS) PROFILE DOMAIN-CONTAINING PROTEIN"/>
    <property type="match status" value="1"/>
</dbReference>
<dbReference type="PRINTS" id="PR01035">
    <property type="entry name" value="TCRTETA"/>
</dbReference>
<protein>
    <submittedName>
        <fullName evidence="9">Major facilitator superfamily domain-containing protein</fullName>
    </submittedName>
</protein>
<dbReference type="GO" id="GO:0016020">
    <property type="term" value="C:membrane"/>
    <property type="evidence" value="ECO:0007669"/>
    <property type="project" value="UniProtKB-SubCell"/>
</dbReference>
<evidence type="ECO:0000313" key="9">
    <source>
        <dbReference type="EMBL" id="RKP38235.1"/>
    </source>
</evidence>
<proteinExistence type="predicted"/>
<evidence type="ECO:0000256" key="1">
    <source>
        <dbReference type="ARBA" id="ARBA00004141"/>
    </source>
</evidence>
<dbReference type="PROSITE" id="PS50850">
    <property type="entry name" value="MFS"/>
    <property type="match status" value="1"/>
</dbReference>
<feature type="transmembrane region" description="Helical" evidence="7">
    <location>
        <begin position="186"/>
        <end position="208"/>
    </location>
</feature>
<sequence>MSTTRITPLPWWQVTVLLLIQLSEPINCTVLFPFVYFMVRDFHITDDPKAIGFYVGIVASAFSVAQLATGMLWGFLSDRIGRRPILLLGVMGTIVSSLMFGLSQSLAWAVVARVLWGALNGNSCTAKTIMAEITDETNQAQGFSLLPLCWNLGSIIGPMIGGLLANPVANYPSLFGDSVLLAQYPYLLPCLFCAALSACSWTMCFFFLEETLHRTLPAAPSFTSSRTASVENLQSPSLTDNSNERSSLLPSGIPGASSQSTGSIYYSTISGPMPQKLVLATDTQPPTEGATRNTERTAAISPALSKDIAEPPTKQLGAWAALAIAFNRDSLLCIAGYFGLSLVAIMFDELYPVWSATHPDLGGIGLNSQTIGFTLSAAGIAVLYVQITVYPKIQRYLGSLLCFRYGMLLYTVLALAFPFIAALESGRRTHPSLSLCPTFSNHETFLMPPADTPPTSESIRGITWVILILALILRVISNTLSFTSSNILVNNSVPKREALGTVNGVGQTAGSLGRSIGPLLAGAVWSWSLASGHGFPFDFHFVFFVISLFAFVTFLVTYTWHPRINHRIYAEAPPKPSLAKPCSV</sequence>
<evidence type="ECO:0000256" key="4">
    <source>
        <dbReference type="ARBA" id="ARBA00022989"/>
    </source>
</evidence>
<evidence type="ECO:0000256" key="6">
    <source>
        <dbReference type="SAM" id="MobiDB-lite"/>
    </source>
</evidence>
<feature type="transmembrane region" description="Helical" evidence="7">
    <location>
        <begin position="12"/>
        <end position="39"/>
    </location>
</feature>